<proteinExistence type="predicted"/>
<dbReference type="EMBL" id="FXBM01000001">
    <property type="protein sequence ID" value="SMH28896.1"/>
    <property type="molecule type" value="Genomic_DNA"/>
</dbReference>
<organism evidence="3 4">
    <name type="scientific">Rathayibacter oskolensis</name>
    <dbReference type="NCBI Taxonomy" id="1891671"/>
    <lineage>
        <taxon>Bacteria</taxon>
        <taxon>Bacillati</taxon>
        <taxon>Actinomycetota</taxon>
        <taxon>Actinomycetes</taxon>
        <taxon>Micrococcales</taxon>
        <taxon>Microbacteriaceae</taxon>
        <taxon>Rathayibacter</taxon>
    </lineage>
</organism>
<dbReference type="RefSeq" id="WP_085474796.1">
    <property type="nucleotide sequence ID" value="NZ_FXBM01000001.1"/>
</dbReference>
<protein>
    <submittedName>
        <fullName evidence="3">Uncharacterized protein</fullName>
    </submittedName>
</protein>
<dbReference type="AlphaFoldDB" id="A0A1X7MXZ8"/>
<dbReference type="Proteomes" id="UP000193711">
    <property type="component" value="Unassembled WGS sequence"/>
</dbReference>
<dbReference type="STRING" id="1891671.SAMN06295885_0244"/>
<keyword evidence="4" id="KW-1185">Reference proteome</keyword>
<reference evidence="4" key="1">
    <citation type="submission" date="2017-04" db="EMBL/GenBank/DDBJ databases">
        <authorList>
            <person name="Varghese N."/>
            <person name="Submissions S."/>
        </authorList>
    </citation>
    <scope>NUCLEOTIDE SEQUENCE [LARGE SCALE GENOMIC DNA]</scope>
    <source>
        <strain evidence="4">VKM Ac-2121</strain>
    </source>
</reference>
<evidence type="ECO:0000256" key="2">
    <source>
        <dbReference type="SAM" id="Phobius"/>
    </source>
</evidence>
<keyword evidence="2" id="KW-0812">Transmembrane</keyword>
<accession>A0A1X7MXZ8</accession>
<sequence length="122" mass="12014">MSITALSPPPVLEPAAPTAGPPSRVLRRPPTREPGLTAVALGLLALTSAVHPLWVLASAGLALAGAVHGVVALMRPGERRWGAVGLTSAVLAFAVASVTVPAALRGAAAALAWVAALRPGGA</sequence>
<gene>
    <name evidence="3" type="ORF">SAMN06295885_0244</name>
</gene>
<feature type="region of interest" description="Disordered" evidence="1">
    <location>
        <begin position="1"/>
        <end position="31"/>
    </location>
</feature>
<evidence type="ECO:0000313" key="4">
    <source>
        <dbReference type="Proteomes" id="UP000193711"/>
    </source>
</evidence>
<feature type="transmembrane region" description="Helical" evidence="2">
    <location>
        <begin position="81"/>
        <end position="104"/>
    </location>
</feature>
<keyword evidence="2" id="KW-1133">Transmembrane helix</keyword>
<keyword evidence="2" id="KW-0472">Membrane</keyword>
<name>A0A1X7MXZ8_9MICO</name>
<evidence type="ECO:0000256" key="1">
    <source>
        <dbReference type="SAM" id="MobiDB-lite"/>
    </source>
</evidence>
<evidence type="ECO:0000313" key="3">
    <source>
        <dbReference type="EMBL" id="SMH28896.1"/>
    </source>
</evidence>
<feature type="transmembrane region" description="Helical" evidence="2">
    <location>
        <begin position="53"/>
        <end position="74"/>
    </location>
</feature>